<dbReference type="OrthoDB" id="3142434at2759"/>
<dbReference type="Gene3D" id="2.130.10.10">
    <property type="entry name" value="YVTN repeat-like/Quinoprotein amine dehydrogenase"/>
    <property type="match status" value="3"/>
</dbReference>
<dbReference type="FunFam" id="2.130.10.10:FF:001828">
    <property type="entry name" value="Predicted protein"/>
    <property type="match status" value="1"/>
</dbReference>
<feature type="repeat" description="WD" evidence="4">
    <location>
        <begin position="387"/>
        <end position="421"/>
    </location>
</feature>
<feature type="domain" description="Small-subunit processome Utp12" evidence="6">
    <location>
        <begin position="737"/>
        <end position="827"/>
    </location>
</feature>
<feature type="repeat" description="WD" evidence="4">
    <location>
        <begin position="508"/>
        <end position="549"/>
    </location>
</feature>
<dbReference type="PANTHER" id="PTHR19858:SF0">
    <property type="entry name" value="PERIODIC TRYPTOPHAN PROTEIN 2 HOMOLOG"/>
    <property type="match status" value="1"/>
</dbReference>
<accession>A0A6P8I7N2</accession>
<proteinExistence type="inferred from homology"/>
<dbReference type="Pfam" id="PF04003">
    <property type="entry name" value="Utp12"/>
    <property type="match status" value="1"/>
</dbReference>
<dbReference type="InterPro" id="IPR001680">
    <property type="entry name" value="WD40_rpt"/>
</dbReference>
<dbReference type="InterPro" id="IPR027145">
    <property type="entry name" value="PWP2"/>
</dbReference>
<name>A0A6P8I7N2_ACTTE</name>
<evidence type="ECO:0000256" key="5">
    <source>
        <dbReference type="SAM" id="MobiDB-lite"/>
    </source>
</evidence>
<evidence type="ECO:0000313" key="7">
    <source>
        <dbReference type="Proteomes" id="UP000515163"/>
    </source>
</evidence>
<dbReference type="SMART" id="SM00320">
    <property type="entry name" value="WD40"/>
    <property type="match status" value="11"/>
</dbReference>
<sequence>MKFSFKFSNLLGTVYKQGNVEFTTTGDCVVSPVGNKVSVFDLKNNKSWTLPFENRLNIKRLCLSPDDTTLITVDEEGRCILSNFRTKCAIHYFNFKKPVEDIRFSPNGRYIAVTHGKHVQVWVAPGHTKEFAPFVLHRTYTGNYDDTMCIDWSADSRFFIVGSRDMTARIYSLDPMENFKPVTLSGHRNTVVGCFFIGNTLDAFTIGSNGVLLLWKCSTKPEYIEPRRKPSDDDDEEKEKDEDDSQSMVKYTREAKHHFEKENFTEITSCTFHKPSQVLIVGFSNGVFTIHEMPDFNLIQTLSISQKTITSVAVNPTGEWLTFGCANIGQLLVWEWQSETYILKQQGHYYDMNILAYSPDGNYIATGGDDAKVKLWNTMTGFCFVTFHEHSAAVTGVVFNSNGQVVLSSSLDGTVRAFDLNRYSKDKCSDRDDKGAGTQYNSLYRKSLDLEYNSEFTGTSDVLKVLAGHEAPVSGLAFNPTQPFLVSGSWDKTVKVWNVFESKISRETLDLTSDVVTIAIRPDGKEVAVSTLDGTLTFWDIVSAVQVKSVDGHRDLGGGRRAQDMITAKSSSFGKCFSSLCYSADGQCVLAGGRSKFVCIYHVEQQILMKRFQVSGNKSFDAMQEYIRSDRMTDAGPVDLIDDEDSDKEDISLPGVTKGDMSSRTTKPEIRVKSVQFSPTGRAWSAATTEGLIIYSLDASLVFDPYDLDTDVTPETTRRVLAKGEFSRALVLSFRLNEQDLVREVVESIKSCDIRLVVQSLSEVYVDKMLKFVSGELESSRHLEFYLLWCKELFTVHGQAIKQRSPNVMHVLRTLQKNMTRHQEDLGQL</sequence>
<dbReference type="GO" id="GO:0034388">
    <property type="term" value="C:Pwp2p-containing subcomplex of 90S preribosome"/>
    <property type="evidence" value="ECO:0007669"/>
    <property type="project" value="TreeGrafter"/>
</dbReference>
<dbReference type="GO" id="GO:0000462">
    <property type="term" value="P:maturation of SSU-rRNA from tricistronic rRNA transcript (SSU-rRNA, 5.8S rRNA, LSU-rRNA)"/>
    <property type="evidence" value="ECO:0007669"/>
    <property type="project" value="TreeGrafter"/>
</dbReference>
<dbReference type="FunCoup" id="A0A6P8I7N2">
    <property type="interactions" value="908"/>
</dbReference>
<evidence type="ECO:0000313" key="8">
    <source>
        <dbReference type="RefSeq" id="XP_031564589.1"/>
    </source>
</evidence>
<dbReference type="SUPFAM" id="SSF50978">
    <property type="entry name" value="WD40 repeat-like"/>
    <property type="match status" value="2"/>
</dbReference>
<organism evidence="7 8">
    <name type="scientific">Actinia tenebrosa</name>
    <name type="common">Australian red waratah sea anemone</name>
    <dbReference type="NCBI Taxonomy" id="6105"/>
    <lineage>
        <taxon>Eukaryota</taxon>
        <taxon>Metazoa</taxon>
        <taxon>Cnidaria</taxon>
        <taxon>Anthozoa</taxon>
        <taxon>Hexacorallia</taxon>
        <taxon>Actiniaria</taxon>
        <taxon>Actiniidae</taxon>
        <taxon>Actinia</taxon>
    </lineage>
</organism>
<dbReference type="Proteomes" id="UP000515163">
    <property type="component" value="Unplaced"/>
</dbReference>
<protein>
    <submittedName>
        <fullName evidence="8">Periodic tryptophan protein 2 homolog</fullName>
    </submittedName>
</protein>
<dbReference type="GO" id="GO:0000028">
    <property type="term" value="P:ribosomal small subunit assembly"/>
    <property type="evidence" value="ECO:0007669"/>
    <property type="project" value="TreeGrafter"/>
</dbReference>
<feature type="region of interest" description="Disordered" evidence="5">
    <location>
        <begin position="225"/>
        <end position="247"/>
    </location>
</feature>
<gene>
    <name evidence="8" type="primary">LOC116299993</name>
</gene>
<dbReference type="PROSITE" id="PS00678">
    <property type="entry name" value="WD_REPEATS_1"/>
    <property type="match status" value="1"/>
</dbReference>
<dbReference type="CDD" id="cd00200">
    <property type="entry name" value="WD40"/>
    <property type="match status" value="1"/>
</dbReference>
<dbReference type="AlphaFoldDB" id="A0A6P8I7N2"/>
<dbReference type="InterPro" id="IPR036322">
    <property type="entry name" value="WD40_repeat_dom_sf"/>
</dbReference>
<evidence type="ECO:0000256" key="3">
    <source>
        <dbReference type="ARBA" id="ARBA00022737"/>
    </source>
</evidence>
<evidence type="ECO:0000259" key="6">
    <source>
        <dbReference type="Pfam" id="PF04003"/>
    </source>
</evidence>
<dbReference type="GeneID" id="116299993"/>
<keyword evidence="2 4" id="KW-0853">WD repeat</keyword>
<dbReference type="InterPro" id="IPR020472">
    <property type="entry name" value="WD40_PAC1"/>
</dbReference>
<dbReference type="InterPro" id="IPR019775">
    <property type="entry name" value="WD40_repeat_CS"/>
</dbReference>
<feature type="compositionally biased region" description="Acidic residues" evidence="5">
    <location>
        <begin position="232"/>
        <end position="245"/>
    </location>
</feature>
<evidence type="ECO:0000256" key="4">
    <source>
        <dbReference type="PROSITE-ProRule" id="PRU00221"/>
    </source>
</evidence>
<evidence type="ECO:0000256" key="2">
    <source>
        <dbReference type="ARBA" id="ARBA00022574"/>
    </source>
</evidence>
<dbReference type="RefSeq" id="XP_031564589.1">
    <property type="nucleotide sequence ID" value="XM_031708729.1"/>
</dbReference>
<keyword evidence="7" id="KW-1185">Reference proteome</keyword>
<dbReference type="InterPro" id="IPR007148">
    <property type="entry name" value="SSU_processome_Utp12"/>
</dbReference>
<dbReference type="Pfam" id="PF00400">
    <property type="entry name" value="WD40"/>
    <property type="match status" value="6"/>
</dbReference>
<dbReference type="PANTHER" id="PTHR19858">
    <property type="entry name" value="WD40 REPEAT PROTEIN"/>
    <property type="match status" value="1"/>
</dbReference>
<dbReference type="KEGG" id="aten:116299993"/>
<dbReference type="GO" id="GO:0032040">
    <property type="term" value="C:small-subunit processome"/>
    <property type="evidence" value="ECO:0007669"/>
    <property type="project" value="TreeGrafter"/>
</dbReference>
<dbReference type="InParanoid" id="A0A6P8I7N2"/>
<feature type="repeat" description="WD" evidence="4">
    <location>
        <begin position="345"/>
        <end position="386"/>
    </location>
</feature>
<dbReference type="InterPro" id="IPR015943">
    <property type="entry name" value="WD40/YVTN_repeat-like_dom_sf"/>
</dbReference>
<evidence type="ECO:0000256" key="1">
    <source>
        <dbReference type="ARBA" id="ARBA00010226"/>
    </source>
</evidence>
<reference evidence="8" key="1">
    <citation type="submission" date="2025-08" db="UniProtKB">
        <authorList>
            <consortium name="RefSeq"/>
        </authorList>
    </citation>
    <scope>IDENTIFICATION</scope>
    <source>
        <tissue evidence="8">Tentacle</tissue>
    </source>
</reference>
<feature type="repeat" description="WD" evidence="4">
    <location>
        <begin position="466"/>
        <end position="507"/>
    </location>
</feature>
<dbReference type="PROSITE" id="PS50082">
    <property type="entry name" value="WD_REPEATS_2"/>
    <property type="match status" value="4"/>
</dbReference>
<dbReference type="PROSITE" id="PS50294">
    <property type="entry name" value="WD_REPEATS_REGION"/>
    <property type="match status" value="3"/>
</dbReference>
<keyword evidence="3" id="KW-0677">Repeat</keyword>
<dbReference type="PRINTS" id="PR00320">
    <property type="entry name" value="GPROTEINBRPT"/>
</dbReference>
<comment type="similarity">
    <text evidence="1">Belongs to the WD repeat PWP2 family.</text>
</comment>